<evidence type="ECO:0000256" key="4">
    <source>
        <dbReference type="PROSITE-ProRule" id="PRU00175"/>
    </source>
</evidence>
<evidence type="ECO:0000313" key="8">
    <source>
        <dbReference type="Ensembl" id="ENSCVAP00000030208.1"/>
    </source>
</evidence>
<reference evidence="8" key="1">
    <citation type="submission" date="2025-08" db="UniProtKB">
        <authorList>
            <consortium name="Ensembl"/>
        </authorList>
    </citation>
    <scope>IDENTIFICATION</scope>
</reference>
<keyword evidence="6" id="KW-0732">Signal</keyword>
<evidence type="ECO:0000256" key="3">
    <source>
        <dbReference type="ARBA" id="ARBA00022833"/>
    </source>
</evidence>
<evidence type="ECO:0000259" key="7">
    <source>
        <dbReference type="PROSITE" id="PS50089"/>
    </source>
</evidence>
<dbReference type="AlphaFoldDB" id="A0A3Q2ECH9"/>
<reference evidence="8" key="2">
    <citation type="submission" date="2025-09" db="UniProtKB">
        <authorList>
            <consortium name="Ensembl"/>
        </authorList>
    </citation>
    <scope>IDENTIFICATION</scope>
</reference>
<dbReference type="Ensembl" id="ENSCVAT00000031647.1">
    <property type="protein sequence ID" value="ENSCVAP00000030208.1"/>
    <property type="gene ID" value="ENSCVAG00000018585.1"/>
</dbReference>
<feature type="compositionally biased region" description="Pro residues" evidence="5">
    <location>
        <begin position="47"/>
        <end position="63"/>
    </location>
</feature>
<dbReference type="PANTHER" id="PTHR15727">
    <property type="entry name" value="RING FINGER PROTEIN 214"/>
    <property type="match status" value="1"/>
</dbReference>
<keyword evidence="2 4" id="KW-0863">Zinc-finger</keyword>
<dbReference type="Proteomes" id="UP000265020">
    <property type="component" value="Unassembled WGS sequence"/>
</dbReference>
<dbReference type="Gene3D" id="3.30.40.10">
    <property type="entry name" value="Zinc/RING finger domain, C3HC4 (zinc finger)"/>
    <property type="match status" value="1"/>
</dbReference>
<accession>A0A3Q2ECH9</accession>
<dbReference type="GO" id="GO:0008270">
    <property type="term" value="F:zinc ion binding"/>
    <property type="evidence" value="ECO:0007669"/>
    <property type="project" value="UniProtKB-KW"/>
</dbReference>
<dbReference type="PANTHER" id="PTHR15727:SF3">
    <property type="entry name" value="RING FINGER PROTEIN 214"/>
    <property type="match status" value="1"/>
</dbReference>
<evidence type="ECO:0000256" key="5">
    <source>
        <dbReference type="SAM" id="MobiDB-lite"/>
    </source>
</evidence>
<keyword evidence="3" id="KW-0862">Zinc</keyword>
<dbReference type="PROSITE" id="PS50089">
    <property type="entry name" value="ZF_RING_2"/>
    <property type="match status" value="1"/>
</dbReference>
<feature type="region of interest" description="Disordered" evidence="5">
    <location>
        <begin position="28"/>
        <end position="63"/>
    </location>
</feature>
<evidence type="ECO:0000256" key="1">
    <source>
        <dbReference type="ARBA" id="ARBA00022723"/>
    </source>
</evidence>
<dbReference type="Pfam" id="PF13639">
    <property type="entry name" value="zf-RING_2"/>
    <property type="match status" value="1"/>
</dbReference>
<feature type="region of interest" description="Disordered" evidence="5">
    <location>
        <begin position="120"/>
        <end position="145"/>
    </location>
</feature>
<name>A0A3Q2ECH9_CYPVA</name>
<feature type="chain" id="PRO_5018721599" description="RING-type domain-containing protein" evidence="6">
    <location>
        <begin position="28"/>
        <end position="220"/>
    </location>
</feature>
<dbReference type="OMA" id="SGALCEM"/>
<evidence type="ECO:0000256" key="2">
    <source>
        <dbReference type="ARBA" id="ARBA00022771"/>
    </source>
</evidence>
<protein>
    <recommendedName>
        <fullName evidence="7">RING-type domain-containing protein</fullName>
    </recommendedName>
</protein>
<dbReference type="InterPro" id="IPR013083">
    <property type="entry name" value="Znf_RING/FYVE/PHD"/>
</dbReference>
<proteinExistence type="predicted"/>
<dbReference type="InterPro" id="IPR001841">
    <property type="entry name" value="Znf_RING"/>
</dbReference>
<dbReference type="SUPFAM" id="SSF57850">
    <property type="entry name" value="RING/U-box"/>
    <property type="match status" value="1"/>
</dbReference>
<sequence>MVRTGPTRRRRRFCLLLLNGRLSVSAGGPPLQSGHAVGGPGPDGDAAPPPLLCPAPQTPPPPPPWLEKILEKLGARFPQCSKQQLMVLLQQVKSSCGKLAGMSIEDLYEQIAFKLSQNERLAPGPAGRPPPGPIQRPAPPQQRAAPPETRKLCLMCQKYVDPENRHPLSCSHTIHSDCIQMWLQSSQNNSCPFCPGPSGALCEMGEFYLTIRRRCSLLKI</sequence>
<dbReference type="GeneTree" id="ENSGT00940000159470"/>
<dbReference type="GO" id="GO:0004842">
    <property type="term" value="F:ubiquitin-protein transferase activity"/>
    <property type="evidence" value="ECO:0007669"/>
    <property type="project" value="TreeGrafter"/>
</dbReference>
<feature type="compositionally biased region" description="Pro residues" evidence="5">
    <location>
        <begin position="126"/>
        <end position="140"/>
    </location>
</feature>
<evidence type="ECO:0000256" key="6">
    <source>
        <dbReference type="SAM" id="SignalP"/>
    </source>
</evidence>
<feature type="signal peptide" evidence="6">
    <location>
        <begin position="1"/>
        <end position="27"/>
    </location>
</feature>
<evidence type="ECO:0000313" key="9">
    <source>
        <dbReference type="Proteomes" id="UP000265020"/>
    </source>
</evidence>
<keyword evidence="1" id="KW-0479">Metal-binding</keyword>
<feature type="domain" description="RING-type" evidence="7">
    <location>
        <begin position="153"/>
        <end position="194"/>
    </location>
</feature>
<organism evidence="8 9">
    <name type="scientific">Cyprinodon variegatus</name>
    <name type="common">Sheepshead minnow</name>
    <dbReference type="NCBI Taxonomy" id="28743"/>
    <lineage>
        <taxon>Eukaryota</taxon>
        <taxon>Metazoa</taxon>
        <taxon>Chordata</taxon>
        <taxon>Craniata</taxon>
        <taxon>Vertebrata</taxon>
        <taxon>Euteleostomi</taxon>
        <taxon>Actinopterygii</taxon>
        <taxon>Neopterygii</taxon>
        <taxon>Teleostei</taxon>
        <taxon>Neoteleostei</taxon>
        <taxon>Acanthomorphata</taxon>
        <taxon>Ovalentaria</taxon>
        <taxon>Atherinomorphae</taxon>
        <taxon>Cyprinodontiformes</taxon>
        <taxon>Cyprinodontidae</taxon>
        <taxon>Cyprinodon</taxon>
    </lineage>
</organism>
<keyword evidence="9" id="KW-1185">Reference proteome</keyword>